<reference evidence="7" key="1">
    <citation type="submission" date="2019-08" db="EMBL/GenBank/DDBJ databases">
        <title>The improved chromosome-level genome for the pearl oyster Pinctada fucata martensii using PacBio sequencing and Hi-C.</title>
        <authorList>
            <person name="Zheng Z."/>
        </authorList>
    </citation>
    <scope>NUCLEOTIDE SEQUENCE</scope>
    <source>
        <strain evidence="7">ZZ-2019</strain>
        <tissue evidence="7">Adductor muscle</tissue>
    </source>
</reference>
<dbReference type="InterPro" id="IPR013762">
    <property type="entry name" value="Integrase-like_cat_sf"/>
</dbReference>
<dbReference type="EMBL" id="VSWD01000009">
    <property type="protein sequence ID" value="KAK3094035.1"/>
    <property type="molecule type" value="Genomic_DNA"/>
</dbReference>
<feature type="region of interest" description="Disordered" evidence="5">
    <location>
        <begin position="582"/>
        <end position="740"/>
    </location>
</feature>
<dbReference type="Pfam" id="PF12012">
    <property type="entry name" value="DUF3504"/>
    <property type="match status" value="1"/>
</dbReference>
<dbReference type="Gene3D" id="1.10.443.10">
    <property type="entry name" value="Intergrase catalytic core"/>
    <property type="match status" value="1"/>
</dbReference>
<keyword evidence="4" id="KW-0233">DNA recombination</keyword>
<dbReference type="InterPro" id="IPR052787">
    <property type="entry name" value="MAVS"/>
</dbReference>
<dbReference type="AlphaFoldDB" id="A0AA88YCV1"/>
<dbReference type="Proteomes" id="UP001186944">
    <property type="component" value="Unassembled WGS sequence"/>
</dbReference>
<protein>
    <recommendedName>
        <fullName evidence="6">Macro domain-containing protein</fullName>
    </recommendedName>
</protein>
<gene>
    <name evidence="7" type="ORF">FSP39_023267</name>
</gene>
<evidence type="ECO:0000313" key="8">
    <source>
        <dbReference type="Proteomes" id="UP001186944"/>
    </source>
</evidence>
<keyword evidence="8" id="KW-1185">Reference proteome</keyword>
<keyword evidence="2" id="KW-0597">Phosphoprotein</keyword>
<evidence type="ECO:0000256" key="3">
    <source>
        <dbReference type="ARBA" id="ARBA00022843"/>
    </source>
</evidence>
<keyword evidence="1" id="KW-1017">Isopeptide bond</keyword>
<dbReference type="PROSITE" id="PS51154">
    <property type="entry name" value="MACRO"/>
    <property type="match status" value="1"/>
</dbReference>
<evidence type="ECO:0000256" key="4">
    <source>
        <dbReference type="ARBA" id="ARBA00023172"/>
    </source>
</evidence>
<evidence type="ECO:0000256" key="5">
    <source>
        <dbReference type="SAM" id="MobiDB-lite"/>
    </source>
</evidence>
<dbReference type="SUPFAM" id="SSF56349">
    <property type="entry name" value="DNA breaking-rejoining enzymes"/>
    <property type="match status" value="1"/>
</dbReference>
<evidence type="ECO:0000259" key="6">
    <source>
        <dbReference type="PROSITE" id="PS51154"/>
    </source>
</evidence>
<dbReference type="InterPro" id="IPR043472">
    <property type="entry name" value="Macro_dom-like"/>
</dbReference>
<dbReference type="GO" id="GO:0006310">
    <property type="term" value="P:DNA recombination"/>
    <property type="evidence" value="ECO:0007669"/>
    <property type="project" value="UniProtKB-KW"/>
</dbReference>
<proteinExistence type="predicted"/>
<dbReference type="GO" id="GO:0003677">
    <property type="term" value="F:DNA binding"/>
    <property type="evidence" value="ECO:0007669"/>
    <property type="project" value="InterPro"/>
</dbReference>
<dbReference type="Gene3D" id="3.40.220.10">
    <property type="entry name" value="Leucine Aminopeptidase, subunit E, domain 1"/>
    <property type="match status" value="1"/>
</dbReference>
<feature type="compositionally biased region" description="Basic and acidic residues" evidence="5">
    <location>
        <begin position="644"/>
        <end position="712"/>
    </location>
</feature>
<organism evidence="7 8">
    <name type="scientific">Pinctada imbricata</name>
    <name type="common">Atlantic pearl-oyster</name>
    <name type="synonym">Pinctada martensii</name>
    <dbReference type="NCBI Taxonomy" id="66713"/>
    <lineage>
        <taxon>Eukaryota</taxon>
        <taxon>Metazoa</taxon>
        <taxon>Spiralia</taxon>
        <taxon>Lophotrochozoa</taxon>
        <taxon>Mollusca</taxon>
        <taxon>Bivalvia</taxon>
        <taxon>Autobranchia</taxon>
        <taxon>Pteriomorphia</taxon>
        <taxon>Pterioida</taxon>
        <taxon>Pterioidea</taxon>
        <taxon>Pteriidae</taxon>
        <taxon>Pinctada</taxon>
    </lineage>
</organism>
<dbReference type="Pfam" id="PF25561">
    <property type="entry name" value="QRICH1"/>
    <property type="match status" value="1"/>
</dbReference>
<feature type="compositionally biased region" description="Basic and acidic residues" evidence="5">
    <location>
        <begin position="724"/>
        <end position="733"/>
    </location>
</feature>
<dbReference type="GO" id="GO:0015074">
    <property type="term" value="P:DNA integration"/>
    <property type="evidence" value="ECO:0007669"/>
    <property type="project" value="InterPro"/>
</dbReference>
<feature type="compositionally biased region" description="Polar residues" evidence="5">
    <location>
        <begin position="620"/>
        <end position="633"/>
    </location>
</feature>
<feature type="domain" description="Macro" evidence="6">
    <location>
        <begin position="395"/>
        <end position="573"/>
    </location>
</feature>
<evidence type="ECO:0000256" key="1">
    <source>
        <dbReference type="ARBA" id="ARBA00022499"/>
    </source>
</evidence>
<feature type="compositionally biased region" description="Basic and acidic residues" evidence="5">
    <location>
        <begin position="582"/>
        <end position="619"/>
    </location>
</feature>
<dbReference type="Pfam" id="PF01661">
    <property type="entry name" value="Macro"/>
    <property type="match status" value="1"/>
</dbReference>
<comment type="caution">
    <text evidence="7">The sequence shown here is derived from an EMBL/GenBank/DDBJ whole genome shotgun (WGS) entry which is preliminary data.</text>
</comment>
<accession>A0AA88YCV1</accession>
<dbReference type="InterPro" id="IPR057926">
    <property type="entry name" value="QRICH1_dom"/>
</dbReference>
<dbReference type="PANTHER" id="PTHR21446">
    <property type="entry name" value="DUF3504 DOMAIN-CONTAINING PROTEIN"/>
    <property type="match status" value="1"/>
</dbReference>
<name>A0AA88YCV1_PINIB</name>
<dbReference type="PANTHER" id="PTHR21446:SF12">
    <property type="entry name" value="POTASSIUM CHANNEL TETRAMERIZATION DOMAIN CONTAINING 1"/>
    <property type="match status" value="1"/>
</dbReference>
<dbReference type="SUPFAM" id="SSF52949">
    <property type="entry name" value="Macro domain-like"/>
    <property type="match status" value="1"/>
</dbReference>
<keyword evidence="3" id="KW-0832">Ubl conjugation</keyword>
<sequence>MDGGNAESKMETGCIAVGIENFDFLECEIDDISLSQVCAEMENEFAVYEGFEDLTLSQTLEQYGHFDVALPLDPTEGENTREAMSDDDLCDTKRFGVAVSDQDLQTLIESKENANTKSNTKWAVNVFEKWRETRGDVPELHTMDSKTMDYYLQRFIVEARKKDGSLYPPKSLYLIACGLLRYLRSNEVFDKNFLDEKNTDFVKFRKVMDAQMKTLLDQGLGCTVKQADPITLEDEETLWEKNVFGMDNGDQLQRTIFFYASKLFGLRGCDEHHDLRCEQFSIGTDGDGKWIQFVGRSTKTYKGGLGQMNVTNKNIKHHCQPGDRCIADYFSLYLDSLGNEGLFYRRPLPGSSESPIRYGNQVVGINKLEVFMKTICSLGGLKGNFTNHSGKRTCATQLYTSGIEEQEIMSRTGHRSIVGVRKYKRPSSEMLKSVSGCVGSAYEKMDGAIHSAAGKKLVAECKTLGGCDTGDAKITADVIHTVGPVGEKEKKLHSCYETILQILKEEELSSVAIPCISTGIYGYPNEKAAPVAIGTVREFLENESYAKKIDRVIFCLFMPVDVALYEELMQIYFPLPEKDILMEDDSPKKTTKKENDKQMNTEKSHQSDIEMKDSGKRIQNESQNTEISEGQNNKTEENSDMEVTEEKSSDAMLVDEKGKNTDEKGDSKDGKGEVKRAEKEKKDVKKDKVVKKEDSKSKKDNTEDKSATKDSSNKPSSRPITRTALKDQSEPSPKKLNTKM</sequence>
<evidence type="ECO:0000313" key="7">
    <source>
        <dbReference type="EMBL" id="KAK3094035.1"/>
    </source>
</evidence>
<dbReference type="SMART" id="SM00506">
    <property type="entry name" value="A1pp"/>
    <property type="match status" value="1"/>
</dbReference>
<evidence type="ECO:0000256" key="2">
    <source>
        <dbReference type="ARBA" id="ARBA00022553"/>
    </source>
</evidence>
<dbReference type="InterPro" id="IPR021893">
    <property type="entry name" value="ZMYM2-like_C"/>
</dbReference>
<dbReference type="InterPro" id="IPR011010">
    <property type="entry name" value="DNA_brk_join_enz"/>
</dbReference>
<dbReference type="InterPro" id="IPR002589">
    <property type="entry name" value="Macro_dom"/>
</dbReference>